<evidence type="ECO:0000256" key="4">
    <source>
        <dbReference type="ARBA" id="ARBA00022771"/>
    </source>
</evidence>
<evidence type="ECO:0000256" key="6">
    <source>
        <dbReference type="ARBA" id="ARBA00023242"/>
    </source>
</evidence>
<evidence type="ECO:0000259" key="10">
    <source>
        <dbReference type="PROSITE" id="PS50157"/>
    </source>
</evidence>
<dbReference type="STRING" id="199890.A0A182P2N4"/>
<evidence type="ECO:0000256" key="8">
    <source>
        <dbReference type="PROSITE-ProRule" id="PRU01263"/>
    </source>
</evidence>
<dbReference type="VEuPathDB" id="VectorBase:AEPI001168"/>
<evidence type="ECO:0000256" key="3">
    <source>
        <dbReference type="ARBA" id="ARBA00022737"/>
    </source>
</evidence>
<dbReference type="PROSITE" id="PS00028">
    <property type="entry name" value="ZINC_FINGER_C2H2_1"/>
    <property type="match status" value="5"/>
</dbReference>
<evidence type="ECO:0000256" key="1">
    <source>
        <dbReference type="ARBA" id="ARBA00004123"/>
    </source>
</evidence>
<evidence type="ECO:0000256" key="5">
    <source>
        <dbReference type="ARBA" id="ARBA00022833"/>
    </source>
</evidence>
<dbReference type="GO" id="GO:0005634">
    <property type="term" value="C:nucleus"/>
    <property type="evidence" value="ECO:0007669"/>
    <property type="project" value="UniProtKB-SubCell"/>
</dbReference>
<dbReference type="SUPFAM" id="SSF57667">
    <property type="entry name" value="beta-beta-alpha zinc fingers"/>
    <property type="match status" value="3"/>
</dbReference>
<feature type="domain" description="C2H2-type" evidence="10">
    <location>
        <begin position="268"/>
        <end position="295"/>
    </location>
</feature>
<feature type="region of interest" description="Disordered" evidence="9">
    <location>
        <begin position="92"/>
        <end position="114"/>
    </location>
</feature>
<reference evidence="13" key="1">
    <citation type="submission" date="2013-03" db="EMBL/GenBank/DDBJ databases">
        <title>The Genome Sequence of Anopheles epiroticus epiroticus2.</title>
        <authorList>
            <consortium name="The Broad Institute Genomics Platform"/>
            <person name="Neafsey D.E."/>
            <person name="Howell P."/>
            <person name="Walker B."/>
            <person name="Young S.K."/>
            <person name="Zeng Q."/>
            <person name="Gargeya S."/>
            <person name="Fitzgerald M."/>
            <person name="Haas B."/>
            <person name="Abouelleil A."/>
            <person name="Allen A.W."/>
            <person name="Alvarado L."/>
            <person name="Arachchi H.M."/>
            <person name="Berlin A.M."/>
            <person name="Chapman S.B."/>
            <person name="Gainer-Dewar J."/>
            <person name="Goldberg J."/>
            <person name="Griggs A."/>
            <person name="Gujja S."/>
            <person name="Hansen M."/>
            <person name="Howarth C."/>
            <person name="Imamovic A."/>
            <person name="Ireland A."/>
            <person name="Larimer J."/>
            <person name="McCowan C."/>
            <person name="Murphy C."/>
            <person name="Pearson M."/>
            <person name="Poon T.W."/>
            <person name="Priest M."/>
            <person name="Roberts A."/>
            <person name="Saif S."/>
            <person name="Shea T."/>
            <person name="Sisk P."/>
            <person name="Sykes S."/>
            <person name="Wortman J."/>
            <person name="Nusbaum C."/>
            <person name="Birren B."/>
        </authorList>
    </citation>
    <scope>NUCLEOTIDE SEQUENCE [LARGE SCALE GENOMIC DNA]</scope>
    <source>
        <strain evidence="13">Epiroticus2</strain>
    </source>
</reference>
<keyword evidence="13" id="KW-1185">Reference proteome</keyword>
<dbReference type="FunFam" id="3.30.160.60:FF:000100">
    <property type="entry name" value="Zinc finger 45-like"/>
    <property type="match status" value="1"/>
</dbReference>
<keyword evidence="3" id="KW-0677">Repeat</keyword>
<feature type="domain" description="C2H2-type" evidence="10">
    <location>
        <begin position="212"/>
        <end position="239"/>
    </location>
</feature>
<dbReference type="InterPro" id="IPR012934">
    <property type="entry name" value="Znf_AD"/>
</dbReference>
<feature type="binding site" evidence="8">
    <location>
        <position position="60"/>
    </location>
    <ligand>
        <name>Zn(2+)</name>
        <dbReference type="ChEBI" id="CHEBI:29105"/>
    </ligand>
</feature>
<dbReference type="AlphaFoldDB" id="A0A182P2N4"/>
<feature type="domain" description="C2H2-type" evidence="10">
    <location>
        <begin position="240"/>
        <end position="268"/>
    </location>
</feature>
<feature type="compositionally biased region" description="Acidic residues" evidence="9">
    <location>
        <begin position="97"/>
        <end position="106"/>
    </location>
</feature>
<dbReference type="GO" id="GO:0030674">
    <property type="term" value="F:protein-macromolecule adaptor activity"/>
    <property type="evidence" value="ECO:0007669"/>
    <property type="project" value="UniProtKB-ARBA"/>
</dbReference>
<reference evidence="12" key="2">
    <citation type="submission" date="2020-05" db="UniProtKB">
        <authorList>
            <consortium name="EnsemblMetazoa"/>
        </authorList>
    </citation>
    <scope>IDENTIFICATION</scope>
    <source>
        <strain evidence="12">Epiroticus2</strain>
    </source>
</reference>
<dbReference type="FunFam" id="3.30.160.60:FF:000688">
    <property type="entry name" value="zinc finger protein 197 isoform X1"/>
    <property type="match status" value="1"/>
</dbReference>
<dbReference type="Proteomes" id="UP000075885">
    <property type="component" value="Unassembled WGS sequence"/>
</dbReference>
<comment type="subcellular location">
    <subcellularLocation>
        <location evidence="1">Nucleus</location>
    </subcellularLocation>
</comment>
<evidence type="ECO:0008006" key="14">
    <source>
        <dbReference type="Google" id="ProtNLM"/>
    </source>
</evidence>
<feature type="binding site" evidence="8">
    <location>
        <position position="19"/>
    </location>
    <ligand>
        <name>Zn(2+)</name>
        <dbReference type="ChEBI" id="CHEBI:29105"/>
    </ligand>
</feature>
<sequence length="326" mass="37714">MNVDRVRLRLNYDNVCRFCLSSDDCMPLFINSIINQRLIEAVDVLLLKVDEHDGLPNCVCACCHQRMADFARFEATALEAYNMLRSILTDTAKNDESEKDNEDSSDDVNLAPQLTRTEEEAVQKKLTSVQGAESIILEIESVVKSETTCPESKARQKKACPVCGKLVSQISKHIPVHGSKTKHYACEQCDKRFANQTTLRKHLKIHRNVRNYRCEHCEASFCDRSSLRYHLAKHRGVAAFQCEFCDRGFYTSSQLRQHQNLAHRERKFRCDVCGQMFLLKHHLMEHAQLHSDGRPHECDLCGKAFKRERYLYVHRRRRHSTQEGGE</sequence>
<dbReference type="InterPro" id="IPR013087">
    <property type="entry name" value="Znf_C2H2_type"/>
</dbReference>
<evidence type="ECO:0000259" key="11">
    <source>
        <dbReference type="PROSITE" id="PS51915"/>
    </source>
</evidence>
<dbReference type="Gene3D" id="3.40.1800.20">
    <property type="match status" value="1"/>
</dbReference>
<keyword evidence="6" id="KW-0539">Nucleus</keyword>
<dbReference type="PROSITE" id="PS51915">
    <property type="entry name" value="ZAD"/>
    <property type="match status" value="1"/>
</dbReference>
<dbReference type="PANTHER" id="PTHR24394">
    <property type="entry name" value="ZINC FINGER PROTEIN"/>
    <property type="match status" value="1"/>
</dbReference>
<name>A0A182P2N4_9DIPT</name>
<dbReference type="EnsemblMetazoa" id="AEPI001168-RA">
    <property type="protein sequence ID" value="AEPI001168-PA"/>
    <property type="gene ID" value="AEPI001168"/>
</dbReference>
<keyword evidence="5 8" id="KW-0862">Zinc</keyword>
<keyword evidence="2 8" id="KW-0479">Metal-binding</keyword>
<dbReference type="PROSITE" id="PS50157">
    <property type="entry name" value="ZINC_FINGER_C2H2_2"/>
    <property type="match status" value="5"/>
</dbReference>
<proteinExistence type="predicted"/>
<evidence type="ECO:0000256" key="7">
    <source>
        <dbReference type="PROSITE-ProRule" id="PRU00042"/>
    </source>
</evidence>
<dbReference type="GO" id="GO:0008270">
    <property type="term" value="F:zinc ion binding"/>
    <property type="evidence" value="ECO:0007669"/>
    <property type="project" value="UniProtKB-UniRule"/>
</dbReference>
<evidence type="ECO:0000313" key="12">
    <source>
        <dbReference type="EnsemblMetazoa" id="AEPI001168-PA"/>
    </source>
</evidence>
<evidence type="ECO:0000256" key="2">
    <source>
        <dbReference type="ARBA" id="ARBA00022723"/>
    </source>
</evidence>
<protein>
    <recommendedName>
        <fullName evidence="14">Protein krueppel</fullName>
    </recommendedName>
</protein>
<feature type="domain" description="C2H2-type" evidence="10">
    <location>
        <begin position="184"/>
        <end position="211"/>
    </location>
</feature>
<dbReference type="InterPro" id="IPR036236">
    <property type="entry name" value="Znf_C2H2_sf"/>
</dbReference>
<dbReference type="SMART" id="SM00355">
    <property type="entry name" value="ZnF_C2H2"/>
    <property type="match status" value="6"/>
</dbReference>
<dbReference type="Pfam" id="PF07776">
    <property type="entry name" value="zf-AD"/>
    <property type="match status" value="1"/>
</dbReference>
<dbReference type="Gene3D" id="3.30.160.60">
    <property type="entry name" value="Classic Zinc Finger"/>
    <property type="match status" value="4"/>
</dbReference>
<feature type="domain" description="ZAD" evidence="11">
    <location>
        <begin position="14"/>
        <end position="87"/>
    </location>
</feature>
<feature type="domain" description="C2H2-type" evidence="10">
    <location>
        <begin position="296"/>
        <end position="324"/>
    </location>
</feature>
<dbReference type="SUPFAM" id="SSF57716">
    <property type="entry name" value="Glucocorticoid receptor-like (DNA-binding domain)"/>
    <property type="match status" value="1"/>
</dbReference>
<dbReference type="PANTHER" id="PTHR24394:SF29">
    <property type="entry name" value="MYONEURIN"/>
    <property type="match status" value="1"/>
</dbReference>
<evidence type="ECO:0000313" key="13">
    <source>
        <dbReference type="Proteomes" id="UP000075885"/>
    </source>
</evidence>
<dbReference type="SMART" id="SM00868">
    <property type="entry name" value="zf-AD"/>
    <property type="match status" value="1"/>
</dbReference>
<feature type="binding site" evidence="8">
    <location>
        <position position="16"/>
    </location>
    <ligand>
        <name>Zn(2+)</name>
        <dbReference type="ChEBI" id="CHEBI:29105"/>
    </ligand>
</feature>
<keyword evidence="4 7" id="KW-0863">Zinc-finger</keyword>
<evidence type="ECO:0000256" key="9">
    <source>
        <dbReference type="SAM" id="MobiDB-lite"/>
    </source>
</evidence>
<accession>A0A182P2N4</accession>
<feature type="binding site" evidence="8">
    <location>
        <position position="63"/>
    </location>
    <ligand>
        <name>Zn(2+)</name>
        <dbReference type="ChEBI" id="CHEBI:29105"/>
    </ligand>
</feature>
<dbReference type="GO" id="GO:0000981">
    <property type="term" value="F:DNA-binding transcription factor activity, RNA polymerase II-specific"/>
    <property type="evidence" value="ECO:0007669"/>
    <property type="project" value="TreeGrafter"/>
</dbReference>
<organism evidence="12 13">
    <name type="scientific">Anopheles epiroticus</name>
    <dbReference type="NCBI Taxonomy" id="199890"/>
    <lineage>
        <taxon>Eukaryota</taxon>
        <taxon>Metazoa</taxon>
        <taxon>Ecdysozoa</taxon>
        <taxon>Arthropoda</taxon>
        <taxon>Hexapoda</taxon>
        <taxon>Insecta</taxon>
        <taxon>Pterygota</taxon>
        <taxon>Neoptera</taxon>
        <taxon>Endopterygota</taxon>
        <taxon>Diptera</taxon>
        <taxon>Nematocera</taxon>
        <taxon>Culicoidea</taxon>
        <taxon>Culicidae</taxon>
        <taxon>Anophelinae</taxon>
        <taxon>Anopheles</taxon>
    </lineage>
</organism>
<dbReference type="Pfam" id="PF00096">
    <property type="entry name" value="zf-C2H2"/>
    <property type="match status" value="4"/>
</dbReference>